<keyword evidence="1" id="KW-0677">Repeat</keyword>
<evidence type="ECO:0008006" key="6">
    <source>
        <dbReference type="Google" id="ProtNLM"/>
    </source>
</evidence>
<evidence type="ECO:0000313" key="5">
    <source>
        <dbReference type="Proteomes" id="UP000007015"/>
    </source>
</evidence>
<dbReference type="InterPro" id="IPR011990">
    <property type="entry name" value="TPR-like_helical_dom_sf"/>
</dbReference>
<evidence type="ECO:0000256" key="2">
    <source>
        <dbReference type="ARBA" id="ARBA00022946"/>
    </source>
</evidence>
<dbReference type="PANTHER" id="PTHR47859:SF1">
    <property type="entry name" value="PENTATRICOPEPTIDE REPEAT-CONTAINING PROTEIN"/>
    <property type="match status" value="1"/>
</dbReference>
<dbReference type="EMBL" id="CM000134">
    <property type="protein sequence ID" value="EEC84742.1"/>
    <property type="molecule type" value="Genomic_DNA"/>
</dbReference>
<gene>
    <name evidence="4" type="ORF">OsI_31738</name>
</gene>
<dbReference type="PROSITE" id="PS51375">
    <property type="entry name" value="PPR"/>
    <property type="match status" value="1"/>
</dbReference>
<accession>B8BCP9</accession>
<feature type="repeat" description="PPR" evidence="3">
    <location>
        <begin position="524"/>
        <end position="558"/>
    </location>
</feature>
<dbReference type="PANTHER" id="PTHR47859">
    <property type="entry name" value="PENTATRICOPEPTIDE REPEAT-CONTAINING PROTEIN"/>
    <property type="match status" value="1"/>
</dbReference>
<evidence type="ECO:0000313" key="4">
    <source>
        <dbReference type="EMBL" id="EEC84742.1"/>
    </source>
</evidence>
<reference evidence="4 5" key="1">
    <citation type="journal article" date="2005" name="PLoS Biol.">
        <title>The genomes of Oryza sativa: a history of duplications.</title>
        <authorList>
            <person name="Yu J."/>
            <person name="Wang J."/>
            <person name="Lin W."/>
            <person name="Li S."/>
            <person name="Li H."/>
            <person name="Zhou J."/>
            <person name="Ni P."/>
            <person name="Dong W."/>
            <person name="Hu S."/>
            <person name="Zeng C."/>
            <person name="Zhang J."/>
            <person name="Zhang Y."/>
            <person name="Li R."/>
            <person name="Xu Z."/>
            <person name="Li S."/>
            <person name="Li X."/>
            <person name="Zheng H."/>
            <person name="Cong L."/>
            <person name="Lin L."/>
            <person name="Yin J."/>
            <person name="Geng J."/>
            <person name="Li G."/>
            <person name="Shi J."/>
            <person name="Liu J."/>
            <person name="Lv H."/>
            <person name="Li J."/>
            <person name="Wang J."/>
            <person name="Deng Y."/>
            <person name="Ran L."/>
            <person name="Shi X."/>
            <person name="Wang X."/>
            <person name="Wu Q."/>
            <person name="Li C."/>
            <person name="Ren X."/>
            <person name="Wang J."/>
            <person name="Wang X."/>
            <person name="Li D."/>
            <person name="Liu D."/>
            <person name="Zhang X."/>
            <person name="Ji Z."/>
            <person name="Zhao W."/>
            <person name="Sun Y."/>
            <person name="Zhang Z."/>
            <person name="Bao J."/>
            <person name="Han Y."/>
            <person name="Dong L."/>
            <person name="Ji J."/>
            <person name="Chen P."/>
            <person name="Wu S."/>
            <person name="Liu J."/>
            <person name="Xiao Y."/>
            <person name="Bu D."/>
            <person name="Tan J."/>
            <person name="Yang L."/>
            <person name="Ye C."/>
            <person name="Zhang J."/>
            <person name="Xu J."/>
            <person name="Zhou Y."/>
            <person name="Yu Y."/>
            <person name="Zhang B."/>
            <person name="Zhuang S."/>
            <person name="Wei H."/>
            <person name="Liu B."/>
            <person name="Lei M."/>
            <person name="Yu H."/>
            <person name="Li Y."/>
            <person name="Xu H."/>
            <person name="Wei S."/>
            <person name="He X."/>
            <person name="Fang L."/>
            <person name="Zhang Z."/>
            <person name="Zhang Y."/>
            <person name="Huang X."/>
            <person name="Su Z."/>
            <person name="Tong W."/>
            <person name="Li J."/>
            <person name="Tong Z."/>
            <person name="Li S."/>
            <person name="Ye J."/>
            <person name="Wang L."/>
            <person name="Fang L."/>
            <person name="Lei T."/>
            <person name="Chen C."/>
            <person name="Chen H."/>
            <person name="Xu Z."/>
            <person name="Li H."/>
            <person name="Huang H."/>
            <person name="Zhang F."/>
            <person name="Xu H."/>
            <person name="Li N."/>
            <person name="Zhao C."/>
            <person name="Li S."/>
            <person name="Dong L."/>
            <person name="Huang Y."/>
            <person name="Li L."/>
            <person name="Xi Y."/>
            <person name="Qi Q."/>
            <person name="Li W."/>
            <person name="Zhang B."/>
            <person name="Hu W."/>
            <person name="Zhang Y."/>
            <person name="Tian X."/>
            <person name="Jiao Y."/>
            <person name="Liang X."/>
            <person name="Jin J."/>
            <person name="Gao L."/>
            <person name="Zheng W."/>
            <person name="Hao B."/>
            <person name="Liu S."/>
            <person name="Wang W."/>
            <person name="Yuan L."/>
            <person name="Cao M."/>
            <person name="McDermott J."/>
            <person name="Samudrala R."/>
            <person name="Wang J."/>
            <person name="Wong G.K."/>
            <person name="Yang H."/>
        </authorList>
    </citation>
    <scope>NUCLEOTIDE SEQUENCE [LARGE SCALE GENOMIC DNA]</scope>
    <source>
        <strain evidence="5">cv. 93-11</strain>
    </source>
</reference>
<dbReference type="STRING" id="39946.B8BCP9"/>
<protein>
    <recommendedName>
        <fullName evidence="6">Pentacotripeptide-repeat region of PRORP domain-containing protein</fullName>
    </recommendedName>
</protein>
<dbReference type="Pfam" id="PF13812">
    <property type="entry name" value="PPR_3"/>
    <property type="match status" value="3"/>
</dbReference>
<dbReference type="AlphaFoldDB" id="B8BCP9"/>
<keyword evidence="5" id="KW-1185">Reference proteome</keyword>
<sequence length="910" mass="101475">MRRPRDGVGWEGATLTGRCSDVVAGAAAGVAAPPAAPSGGAGEAAAAAAEAAPVVGGHGEEDIGAPLRRCVGRPTLEEKFARGVGGSVEKYDEFKWMTSLATRSIQADIVGALRRGDRQQASLLLSNLQQTNRALTSEDFSHILEYCATAPDPLFVTEALELMEENAVHMSQRVYRSVTRALSKGGYSKEAIHWLTLLVEKESSHNYLPIFNIFLSGCGSTTKQSDIEGCLEKMETYFLGKSEITYCELLKLAVSQRNLSAVHDIWKDCTRNYNPSIILQRKFVRALTTLGDLRSAYRIMQHMVVLAGRNTDHLRGKGRYQRSRLDIPVPALTELEDLKILLGCDLPSSFQGKVEESEKCSTDTQPELSQEENISFENLQLKGYAEFISTGDNLSDKSVLDNGRMARPLRLVPATVKKFLLWSFNDIVHACVQLNNCQIAEQLLLEMQRIGLQPSKFTYDGFIKAVMVGKGVAYAIKVIEAMERRGIEPYNDTLAALSVGSSRSLQLNLAEDFLARISKPQPKYIHAFNALLAGCDMMNEPERAVRVLAEMRHLNLKPNLRTYELLFSLFGNVNVPYEEGNVLSHADVSKRISIIETDMLNNEIQHSFVCMKNLIRAFGAEGMTEEMLKYLNVAENVLWNMDPYQKSDLYCIALHALVKAKDTHKAIKTFMTIRSYGLPANVAIYNIMIECCKLLPCVKSASAVLSLMLRDGFYPTILTFTSLVKVVLAREDFEGALDLLDACIIEGIQPDIEIFNTVLLEAFEKGQIHVVEYIVECIHRAKIRPDQSTLWYTFCAYVDQELYNTAIEALQVLSVRMISEEADVLKEKGVIVEDLILSEEPDAELKIMKTFEATEHLATALLNLRWCATMGSTISWSPEDSLWARRLASSYDGNRRPHIFTSIVPKQFVV</sequence>
<dbReference type="OMA" id="RIMQHMV"/>
<dbReference type="InterPro" id="IPR002885">
    <property type="entry name" value="PPR_rpt"/>
</dbReference>
<name>B8BCP9_ORYSI</name>
<dbReference type="Gene3D" id="1.25.40.10">
    <property type="entry name" value="Tetratricopeptide repeat domain"/>
    <property type="match status" value="4"/>
</dbReference>
<evidence type="ECO:0000256" key="3">
    <source>
        <dbReference type="PROSITE-ProRule" id="PRU00708"/>
    </source>
</evidence>
<evidence type="ECO:0000256" key="1">
    <source>
        <dbReference type="ARBA" id="ARBA00022737"/>
    </source>
</evidence>
<proteinExistence type="predicted"/>
<organism evidence="4 5">
    <name type="scientific">Oryza sativa subsp. indica</name>
    <name type="common">Rice</name>
    <dbReference type="NCBI Taxonomy" id="39946"/>
    <lineage>
        <taxon>Eukaryota</taxon>
        <taxon>Viridiplantae</taxon>
        <taxon>Streptophyta</taxon>
        <taxon>Embryophyta</taxon>
        <taxon>Tracheophyta</taxon>
        <taxon>Spermatophyta</taxon>
        <taxon>Magnoliopsida</taxon>
        <taxon>Liliopsida</taxon>
        <taxon>Poales</taxon>
        <taxon>Poaceae</taxon>
        <taxon>BOP clade</taxon>
        <taxon>Oryzoideae</taxon>
        <taxon>Oryzeae</taxon>
        <taxon>Oryzinae</taxon>
        <taxon>Oryza</taxon>
        <taxon>Oryza sativa</taxon>
    </lineage>
</organism>
<dbReference type="Proteomes" id="UP000007015">
    <property type="component" value="Chromosome 9"/>
</dbReference>
<dbReference type="HOGENOM" id="CLU_373582_0_0_1"/>
<keyword evidence="2" id="KW-0809">Transit peptide</keyword>
<dbReference type="Gramene" id="BGIOSGA029596-TA">
    <property type="protein sequence ID" value="BGIOSGA029596-PA"/>
    <property type="gene ID" value="BGIOSGA029596"/>
</dbReference>